<keyword evidence="3" id="KW-1185">Reference proteome</keyword>
<feature type="compositionally biased region" description="Low complexity" evidence="1">
    <location>
        <begin position="1"/>
        <end position="26"/>
    </location>
</feature>
<reference evidence="2 3" key="1">
    <citation type="submission" date="2021-01" db="EMBL/GenBank/DDBJ databases">
        <title>Whole genome shotgun sequence of Microbispora corallina NBRC 16416.</title>
        <authorList>
            <person name="Komaki H."/>
            <person name="Tamura T."/>
        </authorList>
    </citation>
    <scope>NUCLEOTIDE SEQUENCE [LARGE SCALE GENOMIC DNA]</scope>
    <source>
        <strain evidence="2 3">NBRC 16416</strain>
    </source>
</reference>
<dbReference type="EMBL" id="BOOC01000005">
    <property type="protein sequence ID" value="GIH38878.1"/>
    <property type="molecule type" value="Genomic_DNA"/>
</dbReference>
<feature type="region of interest" description="Disordered" evidence="1">
    <location>
        <begin position="1"/>
        <end position="67"/>
    </location>
</feature>
<feature type="compositionally biased region" description="Basic and acidic residues" evidence="1">
    <location>
        <begin position="58"/>
        <end position="67"/>
    </location>
</feature>
<comment type="caution">
    <text evidence="2">The sequence shown here is derived from an EMBL/GenBank/DDBJ whole genome shotgun (WGS) entry which is preliminary data.</text>
</comment>
<name>A0ABQ4FVN5_9ACTN</name>
<dbReference type="Proteomes" id="UP000603904">
    <property type="component" value="Unassembled WGS sequence"/>
</dbReference>
<gene>
    <name evidence="2" type="ORF">Mco01_18780</name>
</gene>
<evidence type="ECO:0000313" key="2">
    <source>
        <dbReference type="EMBL" id="GIH38878.1"/>
    </source>
</evidence>
<accession>A0ABQ4FVN5</accession>
<protein>
    <submittedName>
        <fullName evidence="2">Uncharacterized protein</fullName>
    </submittedName>
</protein>
<evidence type="ECO:0000256" key="1">
    <source>
        <dbReference type="SAM" id="MobiDB-lite"/>
    </source>
</evidence>
<evidence type="ECO:0000313" key="3">
    <source>
        <dbReference type="Proteomes" id="UP000603904"/>
    </source>
</evidence>
<sequence length="67" mass="6819">MTPAGRVRTAARGATRPAAPASGRSRLPPERLPAIRAARGRGYPCSAGGKTLASATDSSERTRQAGS</sequence>
<proteinExistence type="predicted"/>
<organism evidence="2 3">
    <name type="scientific">Microbispora corallina</name>
    <dbReference type="NCBI Taxonomy" id="83302"/>
    <lineage>
        <taxon>Bacteria</taxon>
        <taxon>Bacillati</taxon>
        <taxon>Actinomycetota</taxon>
        <taxon>Actinomycetes</taxon>
        <taxon>Streptosporangiales</taxon>
        <taxon>Streptosporangiaceae</taxon>
        <taxon>Microbispora</taxon>
    </lineage>
</organism>